<feature type="compositionally biased region" description="Basic and acidic residues" evidence="1">
    <location>
        <begin position="65"/>
        <end position="77"/>
    </location>
</feature>
<keyword evidence="3" id="KW-1185">Reference proteome</keyword>
<evidence type="ECO:0000256" key="1">
    <source>
        <dbReference type="SAM" id="MobiDB-lite"/>
    </source>
</evidence>
<dbReference type="AlphaFoldDB" id="A0A183E7L7"/>
<name>A0A183E7L7_9BILA</name>
<proteinExistence type="predicted"/>
<feature type="compositionally biased region" description="Polar residues" evidence="1">
    <location>
        <begin position="11"/>
        <end position="27"/>
    </location>
</feature>
<protein>
    <submittedName>
        <fullName evidence="4">WH2 domain-containing protein</fullName>
    </submittedName>
</protein>
<feature type="compositionally biased region" description="Pro residues" evidence="1">
    <location>
        <begin position="45"/>
        <end position="54"/>
    </location>
</feature>
<reference evidence="4" key="1">
    <citation type="submission" date="2016-06" db="UniProtKB">
        <authorList>
            <consortium name="WormBaseParasite"/>
        </authorList>
    </citation>
    <scope>IDENTIFICATION</scope>
</reference>
<gene>
    <name evidence="2" type="ORF">GPUH_LOCUS16959</name>
</gene>
<organism evidence="4">
    <name type="scientific">Gongylonema pulchrum</name>
    <dbReference type="NCBI Taxonomy" id="637853"/>
    <lineage>
        <taxon>Eukaryota</taxon>
        <taxon>Metazoa</taxon>
        <taxon>Ecdysozoa</taxon>
        <taxon>Nematoda</taxon>
        <taxon>Chromadorea</taxon>
        <taxon>Rhabditida</taxon>
        <taxon>Spirurina</taxon>
        <taxon>Spiruromorpha</taxon>
        <taxon>Spiruroidea</taxon>
        <taxon>Gongylonematidae</taxon>
        <taxon>Gongylonema</taxon>
    </lineage>
</organism>
<dbReference type="WBParaSite" id="GPUH_0001698001-mRNA-1">
    <property type="protein sequence ID" value="GPUH_0001698001-mRNA-1"/>
    <property type="gene ID" value="GPUH_0001698001"/>
</dbReference>
<dbReference type="Proteomes" id="UP000271098">
    <property type="component" value="Unassembled WGS sequence"/>
</dbReference>
<reference evidence="2 3" key="2">
    <citation type="submission" date="2018-11" db="EMBL/GenBank/DDBJ databases">
        <authorList>
            <consortium name="Pathogen Informatics"/>
        </authorList>
    </citation>
    <scope>NUCLEOTIDE SEQUENCE [LARGE SCALE GENOMIC DNA]</scope>
</reference>
<dbReference type="EMBL" id="UYRT01084471">
    <property type="protein sequence ID" value="VDN28881.1"/>
    <property type="molecule type" value="Genomic_DNA"/>
</dbReference>
<sequence length="77" mass="8348">MYSSSEDDSIFGSTDRSKGTTSSTLSLNERHKKGIINGSHKPDEPPPPAPPPPDITTSAVVSEAAMRKAQWDRKKQP</sequence>
<evidence type="ECO:0000313" key="4">
    <source>
        <dbReference type="WBParaSite" id="GPUH_0001698001-mRNA-1"/>
    </source>
</evidence>
<evidence type="ECO:0000313" key="2">
    <source>
        <dbReference type="EMBL" id="VDN28881.1"/>
    </source>
</evidence>
<feature type="region of interest" description="Disordered" evidence="1">
    <location>
        <begin position="1"/>
        <end position="77"/>
    </location>
</feature>
<dbReference type="OrthoDB" id="263283at2759"/>
<accession>A0A183E7L7</accession>
<evidence type="ECO:0000313" key="3">
    <source>
        <dbReference type="Proteomes" id="UP000271098"/>
    </source>
</evidence>